<protein>
    <recommendedName>
        <fullName evidence="7">C2H2-type domain-containing protein</fullName>
    </recommendedName>
</protein>
<name>A0A7R9ILT9_9NEOP</name>
<dbReference type="AlphaFoldDB" id="A0A7R9ILT9"/>
<dbReference type="GO" id="GO:0008270">
    <property type="term" value="F:zinc ion binding"/>
    <property type="evidence" value="ECO:0007669"/>
    <property type="project" value="UniProtKB-KW"/>
</dbReference>
<feature type="compositionally biased region" description="Low complexity" evidence="6">
    <location>
        <begin position="196"/>
        <end position="211"/>
    </location>
</feature>
<feature type="region of interest" description="Disordered" evidence="6">
    <location>
        <begin position="282"/>
        <end position="301"/>
    </location>
</feature>
<evidence type="ECO:0000256" key="2">
    <source>
        <dbReference type="ARBA" id="ARBA00022723"/>
    </source>
</evidence>
<feature type="compositionally biased region" description="Low complexity" evidence="6">
    <location>
        <begin position="282"/>
        <end position="294"/>
    </location>
</feature>
<keyword evidence="4" id="KW-0862">Zinc</keyword>
<accession>A0A7R9ILT9</accession>
<dbReference type="PANTHER" id="PTHR12522">
    <property type="entry name" value="ZINC-FINGER PROTEIN NOLZ1-RELATED"/>
    <property type="match status" value="1"/>
</dbReference>
<feature type="domain" description="C2H2-type" evidence="7">
    <location>
        <begin position="416"/>
        <end position="450"/>
    </location>
</feature>
<evidence type="ECO:0000256" key="6">
    <source>
        <dbReference type="SAM" id="MobiDB-lite"/>
    </source>
</evidence>
<dbReference type="GO" id="GO:0045892">
    <property type="term" value="P:negative regulation of DNA-templated transcription"/>
    <property type="evidence" value="ECO:0007669"/>
    <property type="project" value="TreeGrafter"/>
</dbReference>
<comment type="similarity">
    <text evidence="1">Belongs to the Elbow/Noc family.</text>
</comment>
<evidence type="ECO:0000259" key="7">
    <source>
        <dbReference type="PROSITE" id="PS50157"/>
    </source>
</evidence>
<organism evidence="8">
    <name type="scientific">Timema tahoe</name>
    <dbReference type="NCBI Taxonomy" id="61484"/>
    <lineage>
        <taxon>Eukaryota</taxon>
        <taxon>Metazoa</taxon>
        <taxon>Ecdysozoa</taxon>
        <taxon>Arthropoda</taxon>
        <taxon>Hexapoda</taxon>
        <taxon>Insecta</taxon>
        <taxon>Pterygota</taxon>
        <taxon>Neoptera</taxon>
        <taxon>Polyneoptera</taxon>
        <taxon>Phasmatodea</taxon>
        <taxon>Timematodea</taxon>
        <taxon>Timematoidea</taxon>
        <taxon>Timematidae</taxon>
        <taxon>Timema</taxon>
    </lineage>
</organism>
<dbReference type="Gene3D" id="3.30.160.60">
    <property type="entry name" value="Classic Zinc Finger"/>
    <property type="match status" value="1"/>
</dbReference>
<feature type="compositionally biased region" description="Low complexity" evidence="6">
    <location>
        <begin position="251"/>
        <end position="263"/>
    </location>
</feature>
<dbReference type="PANTHER" id="PTHR12522:SF4">
    <property type="entry name" value="ZINC FINGER PROTEIN ELBOW"/>
    <property type="match status" value="1"/>
</dbReference>
<dbReference type="InterPro" id="IPR013087">
    <property type="entry name" value="Znf_C2H2_type"/>
</dbReference>
<dbReference type="PROSITE" id="PS50157">
    <property type="entry name" value="ZINC_FINGER_C2H2_2"/>
    <property type="match status" value="1"/>
</dbReference>
<dbReference type="GO" id="GO:0005634">
    <property type="term" value="C:nucleus"/>
    <property type="evidence" value="ECO:0007669"/>
    <property type="project" value="TreeGrafter"/>
</dbReference>
<evidence type="ECO:0000256" key="1">
    <source>
        <dbReference type="ARBA" id="ARBA00010144"/>
    </source>
</evidence>
<evidence type="ECO:0000256" key="4">
    <source>
        <dbReference type="ARBA" id="ARBA00022833"/>
    </source>
</evidence>
<evidence type="ECO:0000256" key="5">
    <source>
        <dbReference type="PROSITE-ProRule" id="PRU00042"/>
    </source>
</evidence>
<dbReference type="InterPro" id="IPR051520">
    <property type="entry name" value="Elbow/Noc_ZnFinger"/>
</dbReference>
<evidence type="ECO:0000313" key="8">
    <source>
        <dbReference type="EMBL" id="CAD7460807.1"/>
    </source>
</evidence>
<feature type="compositionally biased region" description="Polar residues" evidence="6">
    <location>
        <begin position="229"/>
        <end position="245"/>
    </location>
</feature>
<proteinExistence type="inferred from homology"/>
<feature type="region of interest" description="Disordered" evidence="6">
    <location>
        <begin position="169"/>
        <end position="277"/>
    </location>
</feature>
<gene>
    <name evidence="8" type="ORF">TTEB3V08_LOCUS8724</name>
</gene>
<reference evidence="8" key="1">
    <citation type="submission" date="2020-11" db="EMBL/GenBank/DDBJ databases">
        <authorList>
            <person name="Tran Van P."/>
        </authorList>
    </citation>
    <scope>NUCLEOTIDE SEQUENCE</scope>
</reference>
<evidence type="ECO:0000256" key="3">
    <source>
        <dbReference type="ARBA" id="ARBA00022771"/>
    </source>
</evidence>
<dbReference type="EMBL" id="OE004046">
    <property type="protein sequence ID" value="CAD7460807.1"/>
    <property type="molecule type" value="Genomic_DNA"/>
</dbReference>
<feature type="compositionally biased region" description="Basic and acidic residues" evidence="6">
    <location>
        <begin position="179"/>
        <end position="192"/>
    </location>
</feature>
<sequence length="531" mass="56891">MEVGQGRNVVYVVRSVVPRCQVGRKEDPLDLVLLYIQVVLLQLDAKKSPLALILLYIQVVLLQLEVPLDLVLLYIQVELLQCAAKKSPLALMLYIQDVLLWLEVPLALCAAKKTPLALMLYIQDVLLQLEVPLALVLYIQVVLLQLDAKKSPLALLAQTCSQIGADSPNTKTLIPTLEKPSKSKSDTPRDKSSPASSSSNNSNNSNNSNSSACEVVSRSSFKPYESLRDQTVSPDTRTPATSKSLPLTRCSSNQSAPSPRSSPAVMGRKTPAVEAVVSPSKVPVSDCSSVPSPSTKMSDSSMYKPGSLYYPGPPFPLDLMTSSILSQHPLKQGMNPYIGYARMKTPSGGDALVAVCRDPYCTGCHLLTGKSPCPGGCVQCDHASKAGLLSASSPGVAAVYAHAQLAALAAASHLPYVCSWVAGDAAYCGKRFSSSEELLQHLRTHTNLTSETSAAALSLLSPPSSHPLFHRTYPTPPLSPLATARYHPYNKPPLLPPSLGFPLHPHPGIPPYFSPYSLYGQRLGASPAMHP</sequence>
<keyword evidence="3 5" id="KW-0863">Zinc-finger</keyword>
<keyword evidence="2" id="KW-0479">Metal-binding</keyword>